<organism evidence="18 20">
    <name type="scientific">Staphylococcus pseudintermedius</name>
    <dbReference type="NCBI Taxonomy" id="283734"/>
    <lineage>
        <taxon>Bacteria</taxon>
        <taxon>Bacillati</taxon>
        <taxon>Bacillota</taxon>
        <taxon>Bacilli</taxon>
        <taxon>Bacillales</taxon>
        <taxon>Staphylococcaceae</taxon>
        <taxon>Staphylococcus</taxon>
        <taxon>Staphylococcus intermedius group</taxon>
    </lineage>
</organism>
<dbReference type="GeneID" id="93824513"/>
<name>A0A2A4EKA1_STAPS</name>
<dbReference type="OrthoDB" id="9780487at2"/>
<evidence type="ECO:0000313" key="17">
    <source>
        <dbReference type="EMBL" id="PWZ76793.1"/>
    </source>
</evidence>
<reference evidence="20" key="3">
    <citation type="journal article" date="2018" name="Vet. Microbiol.">
        <title>Molecular epidemiology of methicillin-resistant staphylococci amongst veterinary personnel, personnel-owned pets, patients and the hospital environment of two companion animal veterinary hospitals.</title>
        <authorList>
            <person name="Worthing K.A."/>
            <person name="Brown J."/>
            <person name="Gerber L."/>
            <person name="Abraham S."/>
            <person name="Trott D."/>
            <person name="Norris J.M."/>
        </authorList>
    </citation>
    <scope>NUCLEOTIDE SEQUENCE [LARGE SCALE GENOMIC DNA]</scope>
    <source>
        <strain evidence="20">ST496-2</strain>
    </source>
</reference>
<keyword evidence="11" id="KW-0902">Two-component regulatory system</keyword>
<comment type="subcellular location">
    <subcellularLocation>
        <location evidence="2">Cell membrane</location>
        <topology evidence="2">Multi-pass membrane protein</topology>
    </subcellularLocation>
</comment>
<dbReference type="Proteomes" id="UP000600220">
    <property type="component" value="Unassembled WGS sequence"/>
</dbReference>
<dbReference type="SUPFAM" id="SSF55874">
    <property type="entry name" value="ATPase domain of HSP90 chaperone/DNA topoisomerase II/histidine kinase"/>
    <property type="match status" value="1"/>
</dbReference>
<evidence type="ECO:0000256" key="1">
    <source>
        <dbReference type="ARBA" id="ARBA00000085"/>
    </source>
</evidence>
<dbReference type="InterPro" id="IPR005467">
    <property type="entry name" value="His_kinase_dom"/>
</dbReference>
<reference evidence="16 21" key="4">
    <citation type="submission" date="2018-11" db="EMBL/GenBank/DDBJ databases">
        <authorList>
            <consortium name="Veterinary Laboratory Investigation and Response Network"/>
        </authorList>
    </citation>
    <scope>NUCLEOTIDE SEQUENCE [LARGE SCALE GENOMIC DNA]</scope>
    <source>
        <strain evidence="16 21">SPSE-18-VL-LA-PA-Ryan-0021</strain>
    </source>
</reference>
<proteinExistence type="predicted"/>
<keyword evidence="7" id="KW-0547">Nucleotide-binding</keyword>
<evidence type="ECO:0000256" key="14">
    <source>
        <dbReference type="SAM" id="Phobius"/>
    </source>
</evidence>
<dbReference type="GO" id="GO:0004721">
    <property type="term" value="F:phosphoprotein phosphatase activity"/>
    <property type="evidence" value="ECO:0007669"/>
    <property type="project" value="TreeGrafter"/>
</dbReference>
<evidence type="ECO:0000256" key="3">
    <source>
        <dbReference type="ARBA" id="ARBA00012438"/>
    </source>
</evidence>
<dbReference type="PANTHER" id="PTHR45453">
    <property type="entry name" value="PHOSPHATE REGULON SENSOR PROTEIN PHOR"/>
    <property type="match status" value="1"/>
</dbReference>
<dbReference type="SMART" id="SM00387">
    <property type="entry name" value="HATPase_c"/>
    <property type="match status" value="1"/>
</dbReference>
<dbReference type="InterPro" id="IPR050351">
    <property type="entry name" value="BphY/WalK/GraS-like"/>
</dbReference>
<dbReference type="GO" id="GO:0005524">
    <property type="term" value="F:ATP binding"/>
    <property type="evidence" value="ECO:0007669"/>
    <property type="project" value="UniProtKB-KW"/>
</dbReference>
<keyword evidence="10 14" id="KW-1133">Transmembrane helix</keyword>
<dbReference type="PANTHER" id="PTHR45453:SF2">
    <property type="entry name" value="HISTIDINE KINASE"/>
    <property type="match status" value="1"/>
</dbReference>
<dbReference type="GO" id="GO:0005886">
    <property type="term" value="C:plasma membrane"/>
    <property type="evidence" value="ECO:0007669"/>
    <property type="project" value="UniProtKB-SubCell"/>
</dbReference>
<sequence>MTTSRWFLYFLRERIAWILMFVVFDIIMLCFGFLDDDIPYRNLWYVIGIKWIISVFFLIRIFLKETRFYMHLETFEEIEVFQKNQLAETPFEKVTLHYLETKMMQLQQSIGEQQHRIDLNEQSMTEFIHDIKTPVTALKLLIEKEEHHVRKQQLMYEWSRVDYMLDQHLFLARLHHQAHDMYFEKVTLRELVIDEIRQTRHIAMHKRIGFNVDISENTTVYTDKRWMRMVIRQIISNAIKYSTQADIDVYQSIENGNVKLHIRDYGAGIAQHDMPRIFQRGFAAQNGPHVQTSSGMGLYLVETVREALGFDIDVTSQVGEGTTVTIQFSKQNDYIARMSK</sequence>
<reference evidence="18" key="2">
    <citation type="journal article" date="2018" name="Vet. Microbiol.">
        <title>Methicillin-resistant staphylococci amongst veterinary personnel, personnel-owned pets, patients and the hospital environment of two small animal veterinary hospitals.</title>
        <authorList>
            <person name="Worthing K.A."/>
            <person name="Brown J."/>
            <person name="Gerber L."/>
            <person name="Abraham S."/>
            <person name="Trott D."/>
            <person name="Norris J.M."/>
        </authorList>
    </citation>
    <scope>NUCLEOTIDE SEQUENCE</scope>
    <source>
        <strain evidence="18">ST496-2</strain>
    </source>
</reference>
<evidence type="ECO:0000256" key="13">
    <source>
        <dbReference type="ARBA" id="ARBA00042987"/>
    </source>
</evidence>
<feature type="domain" description="Histidine kinase" evidence="15">
    <location>
        <begin position="126"/>
        <end position="332"/>
    </location>
</feature>
<evidence type="ECO:0000259" key="15">
    <source>
        <dbReference type="PROSITE" id="PS50109"/>
    </source>
</evidence>
<evidence type="ECO:0000256" key="11">
    <source>
        <dbReference type="ARBA" id="ARBA00023012"/>
    </source>
</evidence>
<evidence type="ECO:0000256" key="9">
    <source>
        <dbReference type="ARBA" id="ARBA00022840"/>
    </source>
</evidence>
<evidence type="ECO:0000256" key="2">
    <source>
        <dbReference type="ARBA" id="ARBA00004651"/>
    </source>
</evidence>
<protein>
    <recommendedName>
        <fullName evidence="3">histidine kinase</fullName>
        <ecNumber evidence="3">2.7.13.3</ecNumber>
    </recommendedName>
    <alternativeName>
        <fullName evidence="13">Glycopeptide resistance-associated protein S</fullName>
    </alternativeName>
</protein>
<keyword evidence="21" id="KW-1185">Reference proteome</keyword>
<evidence type="ECO:0000313" key="16">
    <source>
        <dbReference type="EMBL" id="EGQ4385289.1"/>
    </source>
</evidence>
<evidence type="ECO:0000256" key="10">
    <source>
        <dbReference type="ARBA" id="ARBA00022989"/>
    </source>
</evidence>
<dbReference type="Pfam" id="PF02518">
    <property type="entry name" value="HATPase_c"/>
    <property type="match status" value="1"/>
</dbReference>
<evidence type="ECO:0000256" key="4">
    <source>
        <dbReference type="ARBA" id="ARBA00022475"/>
    </source>
</evidence>
<keyword evidence="5" id="KW-0808">Transferase</keyword>
<dbReference type="EMBL" id="QQPC01000014">
    <property type="protein sequence ID" value="REA83264.1"/>
    <property type="molecule type" value="Genomic_DNA"/>
</dbReference>
<evidence type="ECO:0000313" key="21">
    <source>
        <dbReference type="Proteomes" id="UP000600220"/>
    </source>
</evidence>
<dbReference type="Proteomes" id="UP000256409">
    <property type="component" value="Unassembled WGS sequence"/>
</dbReference>
<dbReference type="GO" id="GO:0000155">
    <property type="term" value="F:phosphorelay sensor kinase activity"/>
    <property type="evidence" value="ECO:0007669"/>
    <property type="project" value="TreeGrafter"/>
</dbReference>
<comment type="catalytic activity">
    <reaction evidence="1">
        <text>ATP + protein L-histidine = ADP + protein N-phospho-L-histidine.</text>
        <dbReference type="EC" id="2.7.13.3"/>
    </reaction>
</comment>
<reference evidence="17 19" key="1">
    <citation type="journal article" date="2018" name="Vet. Microbiol.">
        <title>Clonal diversity and geographic distribution of methicillin-resistant Staphylococcus pseudintermedius from Australian animals: Discovery of novel sequence types.</title>
        <authorList>
            <person name="Worthing K.A."/>
            <person name="Abraham S."/>
            <person name="Coombs G.W."/>
            <person name="Pang S."/>
            <person name="Saputra S."/>
            <person name="Jordan D."/>
            <person name="Trott D.J."/>
            <person name="Norris J.M."/>
        </authorList>
    </citation>
    <scope>NUCLEOTIDE SEQUENCE [LARGE SCALE GENOMIC DNA]</scope>
    <source>
        <strain evidence="17 19">ST525 1</strain>
    </source>
</reference>
<comment type="caution">
    <text evidence="18">The sequence shown here is derived from an EMBL/GenBank/DDBJ whole genome shotgun (WGS) entry which is preliminary data.</text>
</comment>
<keyword evidence="4" id="KW-1003">Cell membrane</keyword>
<keyword evidence="6 14" id="KW-0812">Transmembrane</keyword>
<evidence type="ECO:0000256" key="12">
    <source>
        <dbReference type="ARBA" id="ARBA00023136"/>
    </source>
</evidence>
<accession>A0A2A4EKA1</accession>
<keyword evidence="8 18" id="KW-0418">Kinase</keyword>
<evidence type="ECO:0000256" key="5">
    <source>
        <dbReference type="ARBA" id="ARBA00022679"/>
    </source>
</evidence>
<dbReference type="GO" id="GO:0016036">
    <property type="term" value="P:cellular response to phosphate starvation"/>
    <property type="evidence" value="ECO:0007669"/>
    <property type="project" value="TreeGrafter"/>
</dbReference>
<dbReference type="Gene3D" id="3.30.565.10">
    <property type="entry name" value="Histidine kinase-like ATPase, C-terminal domain"/>
    <property type="match status" value="1"/>
</dbReference>
<gene>
    <name evidence="17" type="ORF">DD902_01920</name>
    <name evidence="18" type="ORF">DV961_02945</name>
    <name evidence="16" type="ORF">EGV54_09315</name>
</gene>
<dbReference type="InterPro" id="IPR036890">
    <property type="entry name" value="HATPase_C_sf"/>
</dbReference>
<evidence type="ECO:0000313" key="20">
    <source>
        <dbReference type="Proteomes" id="UP000256409"/>
    </source>
</evidence>
<evidence type="ECO:0000313" key="19">
    <source>
        <dbReference type="Proteomes" id="UP000246800"/>
    </source>
</evidence>
<evidence type="ECO:0000256" key="8">
    <source>
        <dbReference type="ARBA" id="ARBA00022777"/>
    </source>
</evidence>
<keyword evidence="9" id="KW-0067">ATP-binding</keyword>
<dbReference type="PROSITE" id="PS50109">
    <property type="entry name" value="HIS_KIN"/>
    <property type="match status" value="1"/>
</dbReference>
<dbReference type="Proteomes" id="UP000246800">
    <property type="component" value="Unassembled WGS sequence"/>
</dbReference>
<dbReference type="AlphaFoldDB" id="A0A2A4EKA1"/>
<dbReference type="RefSeq" id="WP_014614601.1">
    <property type="nucleotide sequence ID" value="NZ_BAAFHQ010000004.1"/>
</dbReference>
<evidence type="ECO:0000256" key="6">
    <source>
        <dbReference type="ARBA" id="ARBA00022692"/>
    </source>
</evidence>
<dbReference type="EMBL" id="QEIT01000010">
    <property type="protein sequence ID" value="PWZ76793.1"/>
    <property type="molecule type" value="Genomic_DNA"/>
</dbReference>
<feature type="transmembrane region" description="Helical" evidence="14">
    <location>
        <begin position="40"/>
        <end position="63"/>
    </location>
</feature>
<dbReference type="PRINTS" id="PR00344">
    <property type="entry name" value="BCTRLSENSOR"/>
</dbReference>
<dbReference type="EMBL" id="AAXKXX010000015">
    <property type="protein sequence ID" value="EGQ4385289.1"/>
    <property type="molecule type" value="Genomic_DNA"/>
</dbReference>
<dbReference type="InterPro" id="IPR003594">
    <property type="entry name" value="HATPase_dom"/>
</dbReference>
<evidence type="ECO:0000256" key="7">
    <source>
        <dbReference type="ARBA" id="ARBA00022741"/>
    </source>
</evidence>
<evidence type="ECO:0000313" key="18">
    <source>
        <dbReference type="EMBL" id="REA83264.1"/>
    </source>
</evidence>
<keyword evidence="12 14" id="KW-0472">Membrane</keyword>
<dbReference type="EC" id="2.7.13.3" evidence="3"/>
<dbReference type="InterPro" id="IPR004358">
    <property type="entry name" value="Sig_transdc_His_kin-like_C"/>
</dbReference>
<feature type="transmembrane region" description="Helical" evidence="14">
    <location>
        <begin position="15"/>
        <end position="34"/>
    </location>
</feature>